<feature type="domain" description="MHD" evidence="13">
    <location>
        <begin position="281"/>
        <end position="557"/>
    </location>
</feature>
<proteinExistence type="inferred from homology"/>
<dbReference type="PROSITE" id="PS51072">
    <property type="entry name" value="MHD"/>
    <property type="match status" value="1"/>
</dbReference>
<comment type="subunit">
    <text evidence="3 11">Oligomeric complex that consists of at least the alpha, beta, beta', gamma, delta, epsilon and zeta subunits.</text>
</comment>
<evidence type="ECO:0000256" key="7">
    <source>
        <dbReference type="ARBA" id="ARBA00022927"/>
    </source>
</evidence>
<keyword evidence="7 11" id="KW-0653">Protein transport</keyword>
<accession>A0A834GZ71</accession>
<dbReference type="InterPro" id="IPR028565">
    <property type="entry name" value="MHD"/>
</dbReference>
<evidence type="ECO:0000256" key="4">
    <source>
        <dbReference type="ARBA" id="ARBA00022448"/>
    </source>
</evidence>
<comment type="subcellular location">
    <subcellularLocation>
        <location evidence="11">Cytoplasm</location>
    </subcellularLocation>
    <subcellularLocation>
        <location evidence="1 11">Golgi apparatus membrane</location>
        <topology evidence="1 11">Peripheral membrane protein</topology>
        <orientation evidence="1 11">Cytoplasmic side</orientation>
    </subcellularLocation>
    <subcellularLocation>
        <location evidence="11">Cytoplasmic vesicle</location>
        <location evidence="11">COPI-coated vesicle membrane</location>
        <topology evidence="11">Peripheral membrane protein</topology>
        <orientation evidence="11">Cytoplasmic side</orientation>
    </subcellularLocation>
</comment>
<evidence type="ECO:0000256" key="1">
    <source>
        <dbReference type="ARBA" id="ARBA00004255"/>
    </source>
</evidence>
<dbReference type="GO" id="GO:0006890">
    <property type="term" value="P:retrograde vesicle-mediated transport, Golgi to endoplasmic reticulum"/>
    <property type="evidence" value="ECO:0007669"/>
    <property type="project" value="UniProtKB-UniRule"/>
</dbReference>
<evidence type="ECO:0000256" key="3">
    <source>
        <dbReference type="ARBA" id="ARBA00011775"/>
    </source>
</evidence>
<comment type="function">
    <text evidence="11">The coatomer is a cytosolic protein complex that binds to dilysine motifs and reversibly associates with Golgi non-clathrin-coated vesicles, which further mediate biosynthetic protein transport from the ER, via the Golgi up to the trans Golgi network.</text>
</comment>
<keyword evidence="5 11" id="KW-0963">Cytoplasm</keyword>
<evidence type="ECO:0000256" key="6">
    <source>
        <dbReference type="ARBA" id="ARBA00022892"/>
    </source>
</evidence>
<evidence type="ECO:0000256" key="12">
    <source>
        <dbReference type="SAM" id="MobiDB-lite"/>
    </source>
</evidence>
<dbReference type="GO" id="GO:0051645">
    <property type="term" value="P:Golgi localization"/>
    <property type="evidence" value="ECO:0007669"/>
    <property type="project" value="TreeGrafter"/>
</dbReference>
<evidence type="ECO:0000256" key="10">
    <source>
        <dbReference type="ARBA" id="ARBA00023329"/>
    </source>
</evidence>
<dbReference type="GO" id="GO:0006888">
    <property type="term" value="P:endoplasmic reticulum to Golgi vesicle-mediated transport"/>
    <property type="evidence" value="ECO:0007669"/>
    <property type="project" value="TreeGrafter"/>
</dbReference>
<keyword evidence="10" id="KW-0968">Cytoplasmic vesicle</keyword>
<dbReference type="GO" id="GO:0000139">
    <property type="term" value="C:Golgi membrane"/>
    <property type="evidence" value="ECO:0007669"/>
    <property type="project" value="UniProtKB-SubCell"/>
</dbReference>
<dbReference type="FunFam" id="3.30.450.60:FF:000003">
    <property type="entry name" value="Coatomer subunit delta"/>
    <property type="match status" value="1"/>
</dbReference>
<evidence type="ECO:0000256" key="9">
    <source>
        <dbReference type="ARBA" id="ARBA00023136"/>
    </source>
</evidence>
<keyword evidence="4 11" id="KW-0813">Transport</keyword>
<gene>
    <name evidence="14" type="ORF">RHSIM_Rhsim05G0113900</name>
</gene>
<dbReference type="Gene3D" id="2.60.40.1170">
    <property type="entry name" value="Mu homology domain, subdomain B"/>
    <property type="match status" value="2"/>
</dbReference>
<dbReference type="SUPFAM" id="SSF64356">
    <property type="entry name" value="SNARE-like"/>
    <property type="match status" value="1"/>
</dbReference>
<dbReference type="InterPro" id="IPR027059">
    <property type="entry name" value="Coatomer_dsu"/>
</dbReference>
<sequence>MVRWNTFSAALVSRQFVDMSRIRIEGLLAAFPKLVGTGKQHTYVETENVRYVYQPIDALYLLLVTNKQSNILEDLETLRLLSKLVPEYSGSLDEEGICKTAFELIFAFDEVISLGHKDNVTVAQVKQYCDMESHEERLHKLVMQSKINETKDVMKRKASEIDKSKIEKNRGEKGGFMSIQSMGSGRIDSGFGSEMSISSGGTGFGSGSGFGLSTDVESSFSKSKGRAPSSATAPAKGLGMQLGKTQRANQFLESLKAEGEVILEDVRPSSGPSRSAAPPPTDPITLSVEEKLNVTLKRDGGVSNFDVQGTLSLQILNQEDGLIQVQVLSLSLSLSLSVCVCVSVCLASVPVLTGVCELMIETGGHPGILFKTHPNINKELFSNENILGLKDPNRPFPSGQAGDGVGLLRWRMQSVDESVVPLTINCWPSVSGNETYVSIEYEASSMFDLHNVVISVPLPALREAPNVKQIDGEWRYDSRNSILEWSILLIDNSNRSGSMEFVVPPSDSSVFFPISVRFTAASTFSDLKVITILPLKGGPSPKFAQRTILSTENYQVA</sequence>
<evidence type="ECO:0000313" key="14">
    <source>
        <dbReference type="EMBL" id="KAF7142367.1"/>
    </source>
</evidence>
<organism evidence="14 15">
    <name type="scientific">Rhododendron simsii</name>
    <name type="common">Sims's rhododendron</name>
    <dbReference type="NCBI Taxonomy" id="118357"/>
    <lineage>
        <taxon>Eukaryota</taxon>
        <taxon>Viridiplantae</taxon>
        <taxon>Streptophyta</taxon>
        <taxon>Embryophyta</taxon>
        <taxon>Tracheophyta</taxon>
        <taxon>Spermatophyta</taxon>
        <taxon>Magnoliopsida</taxon>
        <taxon>eudicotyledons</taxon>
        <taxon>Gunneridae</taxon>
        <taxon>Pentapetalae</taxon>
        <taxon>asterids</taxon>
        <taxon>Ericales</taxon>
        <taxon>Ericaceae</taxon>
        <taxon>Ericoideae</taxon>
        <taxon>Rhodoreae</taxon>
        <taxon>Rhododendron</taxon>
    </lineage>
</organism>
<evidence type="ECO:0000256" key="8">
    <source>
        <dbReference type="ARBA" id="ARBA00023034"/>
    </source>
</evidence>
<keyword evidence="8 11" id="KW-0333">Golgi apparatus</keyword>
<dbReference type="Pfam" id="PF00928">
    <property type="entry name" value="Adap_comp_sub"/>
    <property type="match status" value="1"/>
</dbReference>
<dbReference type="OrthoDB" id="10266042at2759"/>
<evidence type="ECO:0000256" key="2">
    <source>
        <dbReference type="ARBA" id="ARBA00010516"/>
    </source>
</evidence>
<keyword evidence="9 11" id="KW-0472">Membrane</keyword>
<evidence type="ECO:0000313" key="15">
    <source>
        <dbReference type="Proteomes" id="UP000626092"/>
    </source>
</evidence>
<dbReference type="AlphaFoldDB" id="A0A834GZ71"/>
<dbReference type="Gene3D" id="3.30.450.60">
    <property type="match status" value="1"/>
</dbReference>
<name>A0A834GZ71_RHOSS</name>
<dbReference type="EMBL" id="WJXA01000005">
    <property type="protein sequence ID" value="KAF7142367.1"/>
    <property type="molecule type" value="Genomic_DNA"/>
</dbReference>
<comment type="caution">
    <text evidence="14">The sequence shown here is derived from an EMBL/GenBank/DDBJ whole genome shotgun (WGS) entry which is preliminary data.</text>
</comment>
<dbReference type="InterPro" id="IPR036168">
    <property type="entry name" value="AP2_Mu_C_sf"/>
</dbReference>
<feature type="region of interest" description="Disordered" evidence="12">
    <location>
        <begin position="265"/>
        <end position="284"/>
    </location>
</feature>
<dbReference type="GO" id="GO:0015031">
    <property type="term" value="P:protein transport"/>
    <property type="evidence" value="ECO:0007669"/>
    <property type="project" value="UniProtKB-KW"/>
</dbReference>
<dbReference type="PANTHER" id="PTHR10121">
    <property type="entry name" value="COATOMER SUBUNIT DELTA"/>
    <property type="match status" value="1"/>
</dbReference>
<feature type="region of interest" description="Disordered" evidence="12">
    <location>
        <begin position="215"/>
        <end position="238"/>
    </location>
</feature>
<comment type="similarity">
    <text evidence="2 11">Belongs to the adaptor complexes medium subunit family. Delta-COP subfamily.</text>
</comment>
<dbReference type="InterPro" id="IPR011012">
    <property type="entry name" value="Longin-like_dom_sf"/>
</dbReference>
<dbReference type="CDD" id="cd14830">
    <property type="entry name" value="Delta_COP_N"/>
    <property type="match status" value="1"/>
</dbReference>
<dbReference type="SUPFAM" id="SSF49447">
    <property type="entry name" value="Second domain of Mu2 adaptin subunit (ap50) of ap2 adaptor"/>
    <property type="match status" value="1"/>
</dbReference>
<dbReference type="CDD" id="cd09254">
    <property type="entry name" value="AP_delta-COPI_MHD"/>
    <property type="match status" value="1"/>
</dbReference>
<evidence type="ECO:0000256" key="5">
    <source>
        <dbReference type="ARBA" id="ARBA00022490"/>
    </source>
</evidence>
<evidence type="ECO:0000256" key="11">
    <source>
        <dbReference type="RuleBase" id="RU366052"/>
    </source>
</evidence>
<keyword evidence="6 11" id="KW-0931">ER-Golgi transport</keyword>
<dbReference type="PANTHER" id="PTHR10121:SF0">
    <property type="entry name" value="COATOMER SUBUNIT DELTA"/>
    <property type="match status" value="1"/>
</dbReference>
<dbReference type="Proteomes" id="UP000626092">
    <property type="component" value="Unassembled WGS sequence"/>
</dbReference>
<protein>
    <recommendedName>
        <fullName evidence="11">Coatomer subunit delta</fullName>
    </recommendedName>
</protein>
<keyword evidence="15" id="KW-1185">Reference proteome</keyword>
<dbReference type="FunFam" id="2.60.40.1170:FF:000007">
    <property type="entry name" value="Coatomer subunit delta"/>
    <property type="match status" value="1"/>
</dbReference>
<dbReference type="GO" id="GO:0030126">
    <property type="term" value="C:COPI vesicle coat"/>
    <property type="evidence" value="ECO:0007669"/>
    <property type="project" value="UniProtKB-UniRule"/>
</dbReference>
<reference evidence="14" key="1">
    <citation type="submission" date="2019-11" db="EMBL/GenBank/DDBJ databases">
        <authorList>
            <person name="Liu Y."/>
            <person name="Hou J."/>
            <person name="Li T.-Q."/>
            <person name="Guan C.-H."/>
            <person name="Wu X."/>
            <person name="Wu H.-Z."/>
            <person name="Ling F."/>
            <person name="Zhang R."/>
            <person name="Shi X.-G."/>
            <person name="Ren J.-P."/>
            <person name="Chen E.-F."/>
            <person name="Sun J.-M."/>
        </authorList>
    </citation>
    <scope>NUCLEOTIDE SEQUENCE</scope>
    <source>
        <strain evidence="14">Adult_tree_wgs_1</strain>
        <tissue evidence="14">Leaves</tissue>
    </source>
</reference>
<evidence type="ECO:0000259" key="13">
    <source>
        <dbReference type="PROSITE" id="PS51072"/>
    </source>
</evidence>